<evidence type="ECO:0000313" key="3">
    <source>
        <dbReference type="Proteomes" id="UP000192678"/>
    </source>
</evidence>
<dbReference type="AlphaFoldDB" id="A0A1W2CL12"/>
<proteinExistence type="predicted"/>
<reference evidence="2 3" key="1">
    <citation type="submission" date="2017-04" db="EMBL/GenBank/DDBJ databases">
        <authorList>
            <person name="Afonso C.L."/>
            <person name="Miller P.J."/>
            <person name="Scott M.A."/>
            <person name="Spackman E."/>
            <person name="Goraichik I."/>
            <person name="Dimitrov K.M."/>
            <person name="Suarez D.L."/>
            <person name="Swayne D.E."/>
        </authorList>
    </citation>
    <scope>NUCLEOTIDE SEQUENCE [LARGE SCALE GENOMIC DNA]</scope>
    <source>
        <strain evidence="2 3">DSM 19625</strain>
    </source>
</reference>
<accession>A0A1W2CL12</accession>
<sequence length="256" mass="28615">MLFIKLLILLIMGICLLNKLVGLCLICLCFISCSSRITVLNKGVAGNNSRDLLKRIEKDVLQEKPDLVVMMVGSNDMVNSGKLVAYPEFKENYERLLKKMTSSGVTVVVMSPPPVDTAYILKRHDRILYDEPLDHKLDSLNRLVGQIAKANGIHFIDLYTLFKSKGSPSRAPGSLTMNQANFGKEDGIHPTKRGYMLIAETLYRYLKKNKLLRKSKKIICFGDSITYGAFMEGAGTSTGDTYPSFLKNMITTGQQY</sequence>
<protein>
    <submittedName>
        <fullName evidence="2">Lysophospholipase L1</fullName>
    </submittedName>
</protein>
<dbReference type="Proteomes" id="UP000192678">
    <property type="component" value="Unassembled WGS sequence"/>
</dbReference>
<organism evidence="2 3">
    <name type="scientific">Pedobacter nyackensis</name>
    <dbReference type="NCBI Taxonomy" id="475255"/>
    <lineage>
        <taxon>Bacteria</taxon>
        <taxon>Pseudomonadati</taxon>
        <taxon>Bacteroidota</taxon>
        <taxon>Sphingobacteriia</taxon>
        <taxon>Sphingobacteriales</taxon>
        <taxon>Sphingobacteriaceae</taxon>
        <taxon>Pedobacter</taxon>
    </lineage>
</organism>
<dbReference type="PANTHER" id="PTHR30383">
    <property type="entry name" value="THIOESTERASE 1/PROTEASE 1/LYSOPHOSPHOLIPASE L1"/>
    <property type="match status" value="1"/>
</dbReference>
<dbReference type="STRING" id="475255.SAMN04488101_10434"/>
<dbReference type="GO" id="GO:0004622">
    <property type="term" value="F:phosphatidylcholine lysophospholipase activity"/>
    <property type="evidence" value="ECO:0007669"/>
    <property type="project" value="TreeGrafter"/>
</dbReference>
<gene>
    <name evidence="2" type="ORF">SAMN04488101_10434</name>
</gene>
<evidence type="ECO:0000313" key="2">
    <source>
        <dbReference type="EMBL" id="SMC85890.1"/>
    </source>
</evidence>
<name>A0A1W2CL12_9SPHI</name>
<dbReference type="PANTHER" id="PTHR30383:SF5">
    <property type="entry name" value="SGNH HYDROLASE-TYPE ESTERASE DOMAIN-CONTAINING PROTEIN"/>
    <property type="match status" value="1"/>
</dbReference>
<feature type="domain" description="SGNH hydrolase-type esterase" evidence="1">
    <location>
        <begin position="38"/>
        <end position="195"/>
    </location>
</feature>
<dbReference type="Gene3D" id="3.40.50.1110">
    <property type="entry name" value="SGNH hydrolase"/>
    <property type="match status" value="1"/>
</dbReference>
<keyword evidence="3" id="KW-1185">Reference proteome</keyword>
<dbReference type="EMBL" id="FWYB01000004">
    <property type="protein sequence ID" value="SMC85890.1"/>
    <property type="molecule type" value="Genomic_DNA"/>
</dbReference>
<dbReference type="InterPro" id="IPR036514">
    <property type="entry name" value="SGNH_hydro_sf"/>
</dbReference>
<evidence type="ECO:0000259" key="1">
    <source>
        <dbReference type="Pfam" id="PF13472"/>
    </source>
</evidence>
<dbReference type="InterPro" id="IPR013830">
    <property type="entry name" value="SGNH_hydro"/>
</dbReference>
<dbReference type="SUPFAM" id="SSF52266">
    <property type="entry name" value="SGNH hydrolase"/>
    <property type="match status" value="1"/>
</dbReference>
<dbReference type="Pfam" id="PF13472">
    <property type="entry name" value="Lipase_GDSL_2"/>
    <property type="match status" value="1"/>
</dbReference>
<dbReference type="InterPro" id="IPR051532">
    <property type="entry name" value="Ester_Hydrolysis_Enzymes"/>
</dbReference>